<dbReference type="PANTHER" id="PTHR30560:SF3">
    <property type="entry name" value="TRIGGER FACTOR-LIKE PROTEIN TIG, CHLOROPLASTIC"/>
    <property type="match status" value="1"/>
</dbReference>
<dbReference type="Gene3D" id="3.10.50.40">
    <property type="match status" value="1"/>
</dbReference>
<dbReference type="InterPro" id="IPR046357">
    <property type="entry name" value="PPIase_dom_sf"/>
</dbReference>
<comment type="similarity">
    <text evidence="2 11">Belongs to the FKBP-type PPIase family. Tig subfamily.</text>
</comment>
<comment type="subcellular location">
    <subcellularLocation>
        <location evidence="11">Cytoplasm</location>
    </subcellularLocation>
    <text evidence="11">About half TF is bound to the ribosome near the polypeptide exit tunnel while the other half is free in the cytoplasm.</text>
</comment>
<evidence type="ECO:0000256" key="11">
    <source>
        <dbReference type="HAMAP-Rule" id="MF_00303"/>
    </source>
</evidence>
<evidence type="ECO:0000256" key="7">
    <source>
        <dbReference type="ARBA" id="ARBA00023186"/>
    </source>
</evidence>
<keyword evidence="7 11" id="KW-0143">Chaperone</keyword>
<comment type="caution">
    <text evidence="15">The sequence shown here is derived from an EMBL/GenBank/DDBJ whole genome shotgun (WGS) entry which is preliminary data.</text>
</comment>
<dbReference type="HAMAP" id="MF_00303">
    <property type="entry name" value="Trigger_factor_Tig"/>
    <property type="match status" value="1"/>
</dbReference>
<dbReference type="GO" id="GO:0051301">
    <property type="term" value="P:cell division"/>
    <property type="evidence" value="ECO:0007669"/>
    <property type="project" value="UniProtKB-KW"/>
</dbReference>
<sequence length="463" mass="51764">MCRKACGFKSHRPHRIKTMNFQVETLDTHEVRLTITVDDDVVNQARRDVARELSKQVRIPGFRPGHAPMAAVIRAVGGQSVFDAEVVDRVAREVYPKALDEAGIDPYGPGRIEEVRQSPYQLVARVPLEPKVDLRDYRSIRLPAPSVVVTDEEIEQQLQFIREEHAIVQLVERPAEMGDLVEVSVVGKLPGSDEVALRFQPKRGLVLKAEDEVLPGLSALIVGMSAGEHKDATLTLPDDFDEASLRGQTIDVAIDVQRVSSRTLPDINDELAQAASAFSTLAELREDLRRRLIEYKQRQADQSFALQALDAFTALAEVRYPPDFIEDQLDRLFADFKDDVRKVEGMPFEEWLKLQGKTEQQVREELRPIAEQRGRRGLVMRELSRAEGLNVSEEEIAAEVELAAQRYGSRQAEVRKVLARADTRSALKNSLLSTKVLDRMMRIAKGELAAEPAGQPSAEPAAA</sequence>
<dbReference type="Pfam" id="PF00254">
    <property type="entry name" value="FKBP_C"/>
    <property type="match status" value="1"/>
</dbReference>
<feature type="domain" description="Trigger factor C-terminal" evidence="14">
    <location>
        <begin position="280"/>
        <end position="438"/>
    </location>
</feature>
<gene>
    <name evidence="11 15" type="primary">tig</name>
    <name evidence="15" type="ORF">CUN48_00225</name>
</gene>
<comment type="catalytic activity">
    <reaction evidence="1 11">
        <text>[protein]-peptidylproline (omega=180) = [protein]-peptidylproline (omega=0)</text>
        <dbReference type="Rhea" id="RHEA:16237"/>
        <dbReference type="Rhea" id="RHEA-COMP:10747"/>
        <dbReference type="Rhea" id="RHEA-COMP:10748"/>
        <dbReference type="ChEBI" id="CHEBI:83833"/>
        <dbReference type="ChEBI" id="CHEBI:83834"/>
        <dbReference type="EC" id="5.2.1.8"/>
    </reaction>
</comment>
<dbReference type="AlphaFoldDB" id="A0A2M8QH29"/>
<dbReference type="PIRSF" id="PIRSF003095">
    <property type="entry name" value="Trigger_factor"/>
    <property type="match status" value="1"/>
</dbReference>
<dbReference type="InterPro" id="IPR036611">
    <property type="entry name" value="Trigger_fac_ribosome-bd_sf"/>
</dbReference>
<dbReference type="InterPro" id="IPR008880">
    <property type="entry name" value="Trigger_fac_C"/>
</dbReference>
<evidence type="ECO:0000259" key="13">
    <source>
        <dbReference type="Pfam" id="PF05697"/>
    </source>
</evidence>
<feature type="domain" description="PPIase FKBP-type" evidence="12">
    <location>
        <begin position="173"/>
        <end position="250"/>
    </location>
</feature>
<dbReference type="InterPro" id="IPR005215">
    <property type="entry name" value="Trig_fac"/>
</dbReference>
<keyword evidence="8 11" id="KW-0413">Isomerase</keyword>
<dbReference type="NCBIfam" id="TIGR00115">
    <property type="entry name" value="tig"/>
    <property type="match status" value="1"/>
</dbReference>
<dbReference type="Gene3D" id="3.30.70.1050">
    <property type="entry name" value="Trigger factor ribosome-binding domain"/>
    <property type="match status" value="1"/>
</dbReference>
<dbReference type="InterPro" id="IPR001179">
    <property type="entry name" value="PPIase_FKBP_dom"/>
</dbReference>
<comment type="domain">
    <text evidence="11">Consists of 3 domains; the N-terminus binds the ribosome, the middle domain has PPIase activity, while the C-terminus has intrinsic chaperone activity on its own.</text>
</comment>
<dbReference type="PANTHER" id="PTHR30560">
    <property type="entry name" value="TRIGGER FACTOR CHAPERONE AND PEPTIDYL-PROLYL CIS/TRANS ISOMERASE"/>
    <property type="match status" value="1"/>
</dbReference>
<dbReference type="GO" id="GO:0051083">
    <property type="term" value="P:'de novo' cotranslational protein folding"/>
    <property type="evidence" value="ECO:0007669"/>
    <property type="project" value="TreeGrafter"/>
</dbReference>
<evidence type="ECO:0000256" key="1">
    <source>
        <dbReference type="ARBA" id="ARBA00000971"/>
    </source>
</evidence>
<evidence type="ECO:0000256" key="6">
    <source>
        <dbReference type="ARBA" id="ARBA00023110"/>
    </source>
</evidence>
<protein>
    <recommendedName>
        <fullName evidence="4 11">Trigger factor</fullName>
        <shortName evidence="11">TF</shortName>
        <ecNumber evidence="3 11">5.2.1.8</ecNumber>
    </recommendedName>
    <alternativeName>
        <fullName evidence="10 11">PPIase</fullName>
    </alternativeName>
</protein>
<dbReference type="GO" id="GO:0003755">
    <property type="term" value="F:peptidyl-prolyl cis-trans isomerase activity"/>
    <property type="evidence" value="ECO:0007669"/>
    <property type="project" value="UniProtKB-UniRule"/>
</dbReference>
<dbReference type="GO" id="GO:0043335">
    <property type="term" value="P:protein unfolding"/>
    <property type="evidence" value="ECO:0007669"/>
    <property type="project" value="TreeGrafter"/>
</dbReference>
<dbReference type="SUPFAM" id="SSF54534">
    <property type="entry name" value="FKBP-like"/>
    <property type="match status" value="1"/>
</dbReference>
<comment type="function">
    <text evidence="11">Involved in protein export. Acts as a chaperone by maintaining the newly synthesized protein in an open conformation. Functions as a peptidyl-prolyl cis-trans isomerase.</text>
</comment>
<keyword evidence="6 11" id="KW-0697">Rotamase</keyword>
<dbReference type="InterPro" id="IPR027304">
    <property type="entry name" value="Trigger_fact/SurA_dom_sf"/>
</dbReference>
<evidence type="ECO:0000256" key="3">
    <source>
        <dbReference type="ARBA" id="ARBA00013194"/>
    </source>
</evidence>
<keyword evidence="11" id="KW-0963">Cytoplasm</keyword>
<evidence type="ECO:0000256" key="4">
    <source>
        <dbReference type="ARBA" id="ARBA00016902"/>
    </source>
</evidence>
<name>A0A2M8QH29_9CHLR</name>
<dbReference type="Pfam" id="PF05697">
    <property type="entry name" value="Trigger_N"/>
    <property type="match status" value="1"/>
</dbReference>
<evidence type="ECO:0000256" key="9">
    <source>
        <dbReference type="ARBA" id="ARBA00023306"/>
    </source>
</evidence>
<evidence type="ECO:0000256" key="5">
    <source>
        <dbReference type="ARBA" id="ARBA00022618"/>
    </source>
</evidence>
<proteinExistence type="inferred from homology"/>
<keyword evidence="9 11" id="KW-0131">Cell cycle</keyword>
<evidence type="ECO:0000259" key="14">
    <source>
        <dbReference type="Pfam" id="PF05698"/>
    </source>
</evidence>
<dbReference type="Pfam" id="PF05698">
    <property type="entry name" value="Trigger_C"/>
    <property type="match status" value="1"/>
</dbReference>
<feature type="domain" description="Trigger factor ribosome-binding bacterial" evidence="13">
    <location>
        <begin position="19"/>
        <end position="159"/>
    </location>
</feature>
<organism evidence="15 16">
    <name type="scientific">Candidatus Thermofonsia Clade 3 bacterium</name>
    <dbReference type="NCBI Taxonomy" id="2364212"/>
    <lineage>
        <taxon>Bacteria</taxon>
        <taxon>Bacillati</taxon>
        <taxon>Chloroflexota</taxon>
        <taxon>Candidatus Thermofontia</taxon>
        <taxon>Candidatus Thermofonsia Clade 3</taxon>
    </lineage>
</organism>
<dbReference type="SUPFAM" id="SSF102735">
    <property type="entry name" value="Trigger factor ribosome-binding domain"/>
    <property type="match status" value="1"/>
</dbReference>
<dbReference type="EC" id="5.2.1.8" evidence="3 11"/>
<dbReference type="EMBL" id="PGTN01000001">
    <property type="protein sequence ID" value="PJF49074.1"/>
    <property type="molecule type" value="Genomic_DNA"/>
</dbReference>
<accession>A0A2M8QH29</accession>
<evidence type="ECO:0000256" key="2">
    <source>
        <dbReference type="ARBA" id="ARBA00005464"/>
    </source>
</evidence>
<evidence type="ECO:0000313" key="16">
    <source>
        <dbReference type="Proteomes" id="UP000230790"/>
    </source>
</evidence>
<evidence type="ECO:0000313" key="15">
    <source>
        <dbReference type="EMBL" id="PJF49074.1"/>
    </source>
</evidence>
<dbReference type="Proteomes" id="UP000230790">
    <property type="component" value="Unassembled WGS sequence"/>
</dbReference>
<dbReference type="GO" id="GO:0015031">
    <property type="term" value="P:protein transport"/>
    <property type="evidence" value="ECO:0007669"/>
    <property type="project" value="UniProtKB-UniRule"/>
</dbReference>
<dbReference type="GO" id="GO:0043022">
    <property type="term" value="F:ribosome binding"/>
    <property type="evidence" value="ECO:0007669"/>
    <property type="project" value="TreeGrafter"/>
</dbReference>
<dbReference type="Gene3D" id="1.10.3120.10">
    <property type="entry name" value="Trigger factor, C-terminal domain"/>
    <property type="match status" value="1"/>
</dbReference>
<dbReference type="InterPro" id="IPR037041">
    <property type="entry name" value="Trigger_fac_C_sf"/>
</dbReference>
<dbReference type="GO" id="GO:0005737">
    <property type="term" value="C:cytoplasm"/>
    <property type="evidence" value="ECO:0007669"/>
    <property type="project" value="UniProtKB-SubCell"/>
</dbReference>
<evidence type="ECO:0000256" key="8">
    <source>
        <dbReference type="ARBA" id="ARBA00023235"/>
    </source>
</evidence>
<evidence type="ECO:0000256" key="10">
    <source>
        <dbReference type="ARBA" id="ARBA00029986"/>
    </source>
</evidence>
<evidence type="ECO:0000259" key="12">
    <source>
        <dbReference type="Pfam" id="PF00254"/>
    </source>
</evidence>
<dbReference type="InterPro" id="IPR008881">
    <property type="entry name" value="Trigger_fac_ribosome-bd_bac"/>
</dbReference>
<dbReference type="SUPFAM" id="SSF109998">
    <property type="entry name" value="Triger factor/SurA peptide-binding domain-like"/>
    <property type="match status" value="1"/>
</dbReference>
<dbReference type="GO" id="GO:0044183">
    <property type="term" value="F:protein folding chaperone"/>
    <property type="evidence" value="ECO:0007669"/>
    <property type="project" value="TreeGrafter"/>
</dbReference>
<keyword evidence="5 11" id="KW-0132">Cell division</keyword>
<reference evidence="15 16" key="1">
    <citation type="submission" date="2017-11" db="EMBL/GenBank/DDBJ databases">
        <title>Evolution of Phototrophy in the Chloroflexi Phylum Driven by Horizontal Gene Transfer.</title>
        <authorList>
            <person name="Ward L.M."/>
            <person name="Hemp J."/>
            <person name="Shih P.M."/>
            <person name="Mcglynn S.E."/>
            <person name="Fischer W."/>
        </authorList>
    </citation>
    <scope>NUCLEOTIDE SEQUENCE [LARGE SCALE GENOMIC DNA]</scope>
    <source>
        <strain evidence="15">JP3_7</strain>
    </source>
</reference>